<keyword evidence="7" id="KW-1185">Reference proteome</keyword>
<evidence type="ECO:0000256" key="1">
    <source>
        <dbReference type="ARBA" id="ARBA00008761"/>
    </source>
</evidence>
<evidence type="ECO:0000256" key="3">
    <source>
        <dbReference type="ARBA" id="ARBA00023125"/>
    </source>
</evidence>
<protein>
    <submittedName>
        <fullName evidence="6">RNA-guided endonuclease TnpB family protein</fullName>
    </submittedName>
</protein>
<evidence type="ECO:0000256" key="2">
    <source>
        <dbReference type="ARBA" id="ARBA00022578"/>
    </source>
</evidence>
<dbReference type="Pfam" id="PF01385">
    <property type="entry name" value="OrfB_IS605"/>
    <property type="match status" value="1"/>
</dbReference>
<evidence type="ECO:0000259" key="5">
    <source>
        <dbReference type="Pfam" id="PF01385"/>
    </source>
</evidence>
<proteinExistence type="inferred from homology"/>
<dbReference type="RefSeq" id="WP_243903061.1">
    <property type="nucleotide sequence ID" value="NZ_JAALHA020000040.1"/>
</dbReference>
<keyword evidence="6" id="KW-0378">Hydrolase</keyword>
<evidence type="ECO:0000256" key="4">
    <source>
        <dbReference type="ARBA" id="ARBA00023172"/>
    </source>
</evidence>
<comment type="caution">
    <text evidence="6">The sequence shown here is derived from an EMBL/GenBank/DDBJ whole genome shotgun (WGS) entry which is preliminary data.</text>
</comment>
<evidence type="ECO:0000313" key="7">
    <source>
        <dbReference type="Proteomes" id="UP000667802"/>
    </source>
</evidence>
<name>A0AAP5MA51_9CYAN</name>
<dbReference type="InterPro" id="IPR010095">
    <property type="entry name" value="Cas12f1-like_TNB"/>
</dbReference>
<gene>
    <name evidence="6" type="ORF">G7B40_040740</name>
</gene>
<dbReference type="NCBIfam" id="TIGR01766">
    <property type="entry name" value="IS200/IS605 family accessory protein TnpB-like domain"/>
    <property type="match status" value="1"/>
</dbReference>
<dbReference type="AlphaFoldDB" id="A0AAP5MA51"/>
<keyword evidence="3" id="KW-0238">DNA-binding</keyword>
<dbReference type="GO" id="GO:0004519">
    <property type="term" value="F:endonuclease activity"/>
    <property type="evidence" value="ECO:0007669"/>
    <property type="project" value="UniProtKB-KW"/>
</dbReference>
<dbReference type="GO" id="GO:0006310">
    <property type="term" value="P:DNA recombination"/>
    <property type="evidence" value="ECO:0007669"/>
    <property type="project" value="UniProtKB-KW"/>
</dbReference>
<dbReference type="InterPro" id="IPR001959">
    <property type="entry name" value="Transposase"/>
</dbReference>
<dbReference type="GO" id="GO:0003677">
    <property type="term" value="F:DNA binding"/>
    <property type="evidence" value="ECO:0007669"/>
    <property type="project" value="UniProtKB-KW"/>
</dbReference>
<dbReference type="GO" id="GO:0032196">
    <property type="term" value="P:transposition"/>
    <property type="evidence" value="ECO:0007669"/>
    <property type="project" value="UniProtKB-KW"/>
</dbReference>
<keyword evidence="6" id="KW-0540">Nuclease</keyword>
<evidence type="ECO:0000313" key="6">
    <source>
        <dbReference type="EMBL" id="MDR9900816.1"/>
    </source>
</evidence>
<dbReference type="EMBL" id="JAALHA020000040">
    <property type="protein sequence ID" value="MDR9900816.1"/>
    <property type="molecule type" value="Genomic_DNA"/>
</dbReference>
<comment type="similarity">
    <text evidence="1">In the C-terminal section; belongs to the transposase 35 family.</text>
</comment>
<sequence length="476" mass="54418">MYKTQQIRLTDAINNETRNFLVLLCEQASKLSNQVVYSIRQKHFETCERVEFFDKDGFYRSEFKTKKVSVDSYASLCKEFANSEHYQIMGGQQAQQTIRSVIESFRSYNELLPLFFNGELKGFPCIPGYRKDGLTVVTFPGQAVKLDIETGMCRLAISRELSKDILNDVWIPGGYGFKPHQLVEVRILPRNRELYAEYVYKSGNDDVSCLLGLDHSQALGIDPGTNNWLTCVSTLGKSFIIDGRQIKSLNTNYNRKVKKIKTGKPQGFWNDQLADLTELRNRQMRDAINKTARFIVNYCLNHKIGNVVFGWGEGVKDKITLGKRNNQNFVQIPTSKLKERILTLCEEIGIQFTETEESYTSKTSFLDGDFLPKLGEKPESWKPSGKRVKRGMYKTKNNLVINADCNGAANILVKVKTQLGLCLAKVIREILTVPKRYNVFGSLKKIYRKRSEARFYLASLHQFRIPSALARGEVKL</sequence>
<feature type="domain" description="Probable transposase IS891/IS1136/IS1341" evidence="5">
    <location>
        <begin position="216"/>
        <end position="308"/>
    </location>
</feature>
<keyword evidence="4" id="KW-0233">DNA recombination</keyword>
<accession>A0AAP5MA51</accession>
<keyword evidence="6" id="KW-0255">Endonuclease</keyword>
<organism evidence="6 7">
    <name type="scientific">Aetokthonos hydrillicola Thurmond2011</name>
    <dbReference type="NCBI Taxonomy" id="2712845"/>
    <lineage>
        <taxon>Bacteria</taxon>
        <taxon>Bacillati</taxon>
        <taxon>Cyanobacteriota</taxon>
        <taxon>Cyanophyceae</taxon>
        <taxon>Nostocales</taxon>
        <taxon>Hapalosiphonaceae</taxon>
        <taxon>Aetokthonos</taxon>
    </lineage>
</organism>
<keyword evidence="2" id="KW-0815">Transposition</keyword>
<dbReference type="NCBIfam" id="NF040570">
    <property type="entry name" value="guided_TnpB"/>
    <property type="match status" value="1"/>
</dbReference>
<dbReference type="Proteomes" id="UP000667802">
    <property type="component" value="Unassembled WGS sequence"/>
</dbReference>
<reference evidence="7" key="1">
    <citation type="journal article" date="2021" name="Science">
        <title>Hunting the eagle killer: A cyanobacterial neurotoxin causes vacuolar myelinopathy.</title>
        <authorList>
            <person name="Breinlinger S."/>
            <person name="Phillips T.J."/>
            <person name="Haram B.N."/>
            <person name="Mares J."/>
            <person name="Martinez Yerena J.A."/>
            <person name="Hrouzek P."/>
            <person name="Sobotka R."/>
            <person name="Henderson W.M."/>
            <person name="Schmieder P."/>
            <person name="Williams S.M."/>
            <person name="Lauderdale J.D."/>
            <person name="Wilde H.D."/>
            <person name="Gerrin W."/>
            <person name="Kust A."/>
            <person name="Washington J.W."/>
            <person name="Wagner C."/>
            <person name="Geier B."/>
            <person name="Liebeke M."/>
            <person name="Enke H."/>
            <person name="Niedermeyer T.H.J."/>
            <person name="Wilde S.B."/>
        </authorList>
    </citation>
    <scope>NUCLEOTIDE SEQUENCE [LARGE SCALE GENOMIC DNA]</scope>
    <source>
        <strain evidence="7">Thurmond2011</strain>
    </source>
</reference>